<dbReference type="Proteomes" id="UP001446871">
    <property type="component" value="Unassembled WGS sequence"/>
</dbReference>
<dbReference type="InterPro" id="IPR010730">
    <property type="entry name" value="HET"/>
</dbReference>
<dbReference type="PANTHER" id="PTHR33112">
    <property type="entry name" value="DOMAIN PROTEIN, PUTATIVE-RELATED"/>
    <property type="match status" value="1"/>
</dbReference>
<dbReference type="EMBL" id="JAQQWM010000007">
    <property type="protein sequence ID" value="KAK8057484.1"/>
    <property type="molecule type" value="Genomic_DNA"/>
</dbReference>
<sequence length="654" mass="73305">MADSVEDLLRSISESSLHSHSCRHYEVPLQVHSPEARPHGLSRLPLPYTVRQVFKASQNGCPLCEDTRQRLYYLLKSLGRKPFWLVFVPFPHGPKPEDPIHSFANFDCGNGATGTRFNAYTYTGDDAADVLPSFSLEVDTAETTRGIEEWISSCNCVRGIQDTGPSPFRPTRLIDLGDRPDYESVTVMPTFRRNVPAYVCFSYCWGGPQTFVCTSSNFNPSQGWIVPLADIPAAFADVFKVTRQIGFRYIWIDSLCIIQDDPNDVDNEIIQMPNIYKNAALTICASVSRSSRQGFLHPRADYSEMKISLDLPRGRVGTAYLDSFLWWSPPAPEPLSERAWAFQERLLSPRLLEYGWRTARWTCSCTNGYSGGTILSKNEIVDAAFEADMQPRPYNLFMYLNPPGIRNLPTSRTDIFECWAAIVYKYSALKLTFPEDRLAAIGGVAAELQHITGVRYLAGLWHHERLPSLLQWKVVSSLGNLCQRPGTIRTPSWSWAGIDNEVIIHQSKVAIDAFEVISADAMGGFGKTAHGFIKMKGPLSRGMPWRGTETVQMGLSQAGIVIQDDLGPALNIWPDCAEEFVGFVDGYPVVSTMRLELVLLAIGRTNYDHGIVRGLVLTRKEASEELYTRVAMFQVRDEGDFAIRNWGIETITIV</sequence>
<accession>A0ABR1UHZ3</accession>
<reference evidence="2 3" key="1">
    <citation type="submission" date="2023-01" db="EMBL/GenBank/DDBJ databases">
        <title>Analysis of 21 Apiospora genomes using comparative genomics revels a genus with tremendous synthesis potential of carbohydrate active enzymes and secondary metabolites.</title>
        <authorList>
            <person name="Sorensen T."/>
        </authorList>
    </citation>
    <scope>NUCLEOTIDE SEQUENCE [LARGE SCALE GENOMIC DNA]</scope>
    <source>
        <strain evidence="2 3">CBS 83171</strain>
    </source>
</reference>
<dbReference type="PANTHER" id="PTHR33112:SF16">
    <property type="entry name" value="HETEROKARYON INCOMPATIBILITY DOMAIN-CONTAINING PROTEIN"/>
    <property type="match status" value="1"/>
</dbReference>
<keyword evidence="3" id="KW-1185">Reference proteome</keyword>
<organism evidence="2 3">
    <name type="scientific">Apiospora saccharicola</name>
    <dbReference type="NCBI Taxonomy" id="335842"/>
    <lineage>
        <taxon>Eukaryota</taxon>
        <taxon>Fungi</taxon>
        <taxon>Dikarya</taxon>
        <taxon>Ascomycota</taxon>
        <taxon>Pezizomycotina</taxon>
        <taxon>Sordariomycetes</taxon>
        <taxon>Xylariomycetidae</taxon>
        <taxon>Amphisphaeriales</taxon>
        <taxon>Apiosporaceae</taxon>
        <taxon>Apiospora</taxon>
    </lineage>
</organism>
<feature type="domain" description="Heterokaryon incompatibility" evidence="1">
    <location>
        <begin position="198"/>
        <end position="344"/>
    </location>
</feature>
<evidence type="ECO:0000313" key="3">
    <source>
        <dbReference type="Proteomes" id="UP001446871"/>
    </source>
</evidence>
<gene>
    <name evidence="2" type="ORF">PG996_011421</name>
</gene>
<evidence type="ECO:0000259" key="1">
    <source>
        <dbReference type="Pfam" id="PF06985"/>
    </source>
</evidence>
<protein>
    <submittedName>
        <fullName evidence="2">HET-domain-containing protein</fullName>
    </submittedName>
</protein>
<dbReference type="Pfam" id="PF06985">
    <property type="entry name" value="HET"/>
    <property type="match status" value="1"/>
</dbReference>
<evidence type="ECO:0000313" key="2">
    <source>
        <dbReference type="EMBL" id="KAK8057484.1"/>
    </source>
</evidence>
<name>A0ABR1UHZ3_9PEZI</name>
<comment type="caution">
    <text evidence="2">The sequence shown here is derived from an EMBL/GenBank/DDBJ whole genome shotgun (WGS) entry which is preliminary data.</text>
</comment>
<proteinExistence type="predicted"/>